<evidence type="ECO:0000313" key="3">
    <source>
        <dbReference type="Proteomes" id="UP000572817"/>
    </source>
</evidence>
<protein>
    <submittedName>
        <fullName evidence="2">Uncharacterized protein</fullName>
    </submittedName>
</protein>
<keyword evidence="1" id="KW-0472">Membrane</keyword>
<name>A0A8H4J1W8_9PEZI</name>
<evidence type="ECO:0000313" key="2">
    <source>
        <dbReference type="EMBL" id="KAF4311691.1"/>
    </source>
</evidence>
<dbReference type="Proteomes" id="UP000572817">
    <property type="component" value="Unassembled WGS sequence"/>
</dbReference>
<keyword evidence="1" id="KW-1133">Transmembrane helix</keyword>
<gene>
    <name evidence="2" type="ORF">GTA08_BOTSDO12831</name>
</gene>
<proteinExistence type="predicted"/>
<sequence>MTIEYKLSCEEVTTKTVSRLPSNSIISASPDQFTKKEVLHSNLRSYYDGDLSAVLPRYKDDFTSPYSPFFQNLLADKEDNEAIASFLQPSNYNIIIANITSLFELAMAHAFSDVFRPDPTANWTAAAQENPAIDPQNLTSSRLRTTVSTNGTLINPNRYRLRQSPASSRVLEALLAAILICLATSWYLMPMHKKDKILPRNPCSIAAAGSLIAGSDMLEDLPSVLEWMDDKELERNRV</sequence>
<reference evidence="2" key="1">
    <citation type="submission" date="2020-04" db="EMBL/GenBank/DDBJ databases">
        <title>Genome Assembly and Annotation of Botryosphaeria dothidea sdau 11-99, a Latent Pathogen of Apple Fruit Ring Rot in China.</title>
        <authorList>
            <person name="Yu C."/>
            <person name="Diao Y."/>
            <person name="Lu Q."/>
            <person name="Zhao J."/>
            <person name="Cui S."/>
            <person name="Peng C."/>
            <person name="He B."/>
            <person name="Liu H."/>
        </authorList>
    </citation>
    <scope>NUCLEOTIDE SEQUENCE [LARGE SCALE GENOMIC DNA]</scope>
    <source>
        <strain evidence="2">Sdau11-99</strain>
    </source>
</reference>
<dbReference type="OrthoDB" id="3912677at2759"/>
<keyword evidence="3" id="KW-1185">Reference proteome</keyword>
<comment type="caution">
    <text evidence="2">The sequence shown here is derived from an EMBL/GenBank/DDBJ whole genome shotgun (WGS) entry which is preliminary data.</text>
</comment>
<feature type="transmembrane region" description="Helical" evidence="1">
    <location>
        <begin position="170"/>
        <end position="189"/>
    </location>
</feature>
<organism evidence="2 3">
    <name type="scientific">Botryosphaeria dothidea</name>
    <dbReference type="NCBI Taxonomy" id="55169"/>
    <lineage>
        <taxon>Eukaryota</taxon>
        <taxon>Fungi</taxon>
        <taxon>Dikarya</taxon>
        <taxon>Ascomycota</taxon>
        <taxon>Pezizomycotina</taxon>
        <taxon>Dothideomycetes</taxon>
        <taxon>Dothideomycetes incertae sedis</taxon>
        <taxon>Botryosphaeriales</taxon>
        <taxon>Botryosphaeriaceae</taxon>
        <taxon>Botryosphaeria</taxon>
    </lineage>
</organism>
<dbReference type="EMBL" id="WWBZ02000009">
    <property type="protein sequence ID" value="KAF4311691.1"/>
    <property type="molecule type" value="Genomic_DNA"/>
</dbReference>
<dbReference type="AlphaFoldDB" id="A0A8H4J1W8"/>
<evidence type="ECO:0000256" key="1">
    <source>
        <dbReference type="SAM" id="Phobius"/>
    </source>
</evidence>
<keyword evidence="1" id="KW-0812">Transmembrane</keyword>
<accession>A0A8H4J1W8</accession>